<accession>A0ABV7ZBJ4</accession>
<sequence>MDAPDELPGDVAALLSTPAGWQRFCTAIGLHLTLEQLRAQREAERRARVAAELAARPLPPQVLVRQAPLGVIRTTAPLLTAPASPAGLLRPTPALEVAATVLVEPLRPGGNRAHRRKQKRVSPTP</sequence>
<protein>
    <submittedName>
        <fullName evidence="2">Uncharacterized protein</fullName>
    </submittedName>
</protein>
<feature type="region of interest" description="Disordered" evidence="1">
    <location>
        <begin position="106"/>
        <end position="125"/>
    </location>
</feature>
<dbReference type="RefSeq" id="WP_380102041.1">
    <property type="nucleotide sequence ID" value="NZ_JBHRZG010000011.1"/>
</dbReference>
<reference evidence="3" key="1">
    <citation type="journal article" date="2019" name="Int. J. Syst. Evol. Microbiol.">
        <title>The Global Catalogue of Microorganisms (GCM) 10K type strain sequencing project: providing services to taxonomists for standard genome sequencing and annotation.</title>
        <authorList>
            <consortium name="The Broad Institute Genomics Platform"/>
            <consortium name="The Broad Institute Genome Sequencing Center for Infectious Disease"/>
            <person name="Wu L."/>
            <person name="Ma J."/>
        </authorList>
    </citation>
    <scope>NUCLEOTIDE SEQUENCE [LARGE SCALE GENOMIC DNA]</scope>
    <source>
        <strain evidence="3">CCTCC AB 2017081</strain>
    </source>
</reference>
<proteinExistence type="predicted"/>
<organism evidence="2 3">
    <name type="scientific">Deinococcus rufus</name>
    <dbReference type="NCBI Taxonomy" id="2136097"/>
    <lineage>
        <taxon>Bacteria</taxon>
        <taxon>Thermotogati</taxon>
        <taxon>Deinococcota</taxon>
        <taxon>Deinococci</taxon>
        <taxon>Deinococcales</taxon>
        <taxon>Deinococcaceae</taxon>
        <taxon>Deinococcus</taxon>
    </lineage>
</organism>
<dbReference type="Proteomes" id="UP001595803">
    <property type="component" value="Unassembled WGS sequence"/>
</dbReference>
<gene>
    <name evidence="2" type="ORF">ACFOSB_11395</name>
</gene>
<name>A0ABV7ZBJ4_9DEIO</name>
<evidence type="ECO:0000256" key="1">
    <source>
        <dbReference type="SAM" id="MobiDB-lite"/>
    </source>
</evidence>
<feature type="compositionally biased region" description="Basic residues" evidence="1">
    <location>
        <begin position="112"/>
        <end position="125"/>
    </location>
</feature>
<comment type="caution">
    <text evidence="2">The sequence shown here is derived from an EMBL/GenBank/DDBJ whole genome shotgun (WGS) entry which is preliminary data.</text>
</comment>
<dbReference type="EMBL" id="JBHRZG010000011">
    <property type="protein sequence ID" value="MFC3833461.1"/>
    <property type="molecule type" value="Genomic_DNA"/>
</dbReference>
<evidence type="ECO:0000313" key="3">
    <source>
        <dbReference type="Proteomes" id="UP001595803"/>
    </source>
</evidence>
<keyword evidence="3" id="KW-1185">Reference proteome</keyword>
<evidence type="ECO:0000313" key="2">
    <source>
        <dbReference type="EMBL" id="MFC3833461.1"/>
    </source>
</evidence>